<feature type="transmembrane region" description="Helical" evidence="11">
    <location>
        <begin position="255"/>
        <end position="288"/>
    </location>
</feature>
<dbReference type="Proteomes" id="UP001491552">
    <property type="component" value="Unassembled WGS sequence"/>
</dbReference>
<evidence type="ECO:0000256" key="1">
    <source>
        <dbReference type="ARBA" id="ARBA00004651"/>
    </source>
</evidence>
<dbReference type="Pfam" id="PF18075">
    <property type="entry name" value="FtsX_ECD"/>
    <property type="match status" value="1"/>
</dbReference>
<proteinExistence type="inferred from homology"/>
<dbReference type="InterPro" id="IPR003838">
    <property type="entry name" value="ABC3_permease_C"/>
</dbReference>
<evidence type="ECO:0000313" key="14">
    <source>
        <dbReference type="EMBL" id="MEQ2512122.1"/>
    </source>
</evidence>
<dbReference type="InterPro" id="IPR040690">
    <property type="entry name" value="FtsX_ECD"/>
</dbReference>
<evidence type="ECO:0000256" key="10">
    <source>
        <dbReference type="PIRNR" id="PIRNR003097"/>
    </source>
</evidence>
<protein>
    <recommendedName>
        <fullName evidence="3 10">Cell division protein FtsX</fullName>
    </recommendedName>
</protein>
<organism evidence="14 15">
    <name type="scientific">Faecousia intestinalis</name>
    <dbReference type="NCBI Taxonomy" id="3133167"/>
    <lineage>
        <taxon>Bacteria</taxon>
        <taxon>Bacillati</taxon>
        <taxon>Bacillota</taxon>
        <taxon>Clostridia</taxon>
        <taxon>Eubacteriales</taxon>
        <taxon>Oscillospiraceae</taxon>
        <taxon>Faecousia</taxon>
    </lineage>
</organism>
<gene>
    <name evidence="14" type="primary">ftsX</name>
    <name evidence="14" type="ORF">WMO66_12860</name>
</gene>
<keyword evidence="9 10" id="KW-0131">Cell cycle</keyword>
<comment type="function">
    <text evidence="10">Part of the ABC transporter FtsEX involved in asymmetric cellular division facilitating the initiation of sporulation.</text>
</comment>
<comment type="similarity">
    <text evidence="2 10">Belongs to the ABC-4 integral membrane protein family. FtsX subfamily.</text>
</comment>
<feature type="transmembrane region" description="Helical" evidence="11">
    <location>
        <begin position="21"/>
        <end position="44"/>
    </location>
</feature>
<dbReference type="Gene3D" id="3.30.70.3040">
    <property type="match status" value="1"/>
</dbReference>
<evidence type="ECO:0000256" key="11">
    <source>
        <dbReference type="SAM" id="Phobius"/>
    </source>
</evidence>
<keyword evidence="15" id="KW-1185">Reference proteome</keyword>
<dbReference type="PANTHER" id="PTHR47755">
    <property type="entry name" value="CELL DIVISION PROTEIN FTSX"/>
    <property type="match status" value="1"/>
</dbReference>
<evidence type="ECO:0000313" key="15">
    <source>
        <dbReference type="Proteomes" id="UP001491552"/>
    </source>
</evidence>
<evidence type="ECO:0000259" key="13">
    <source>
        <dbReference type="Pfam" id="PF18075"/>
    </source>
</evidence>
<dbReference type="EMBL" id="JBBMFF010000260">
    <property type="protein sequence ID" value="MEQ2512122.1"/>
    <property type="molecule type" value="Genomic_DNA"/>
</dbReference>
<sequence>MKHNNFSFLVGEGTKAIFKHGFMSFAAVCITVACLVIVTSFGLITYNIGLIVDDLQKENEVLICIDESYTEAEAKSVGSRINLIDNVADARFISREEALQTFVKEYDAVMYDGVTAETMRDQYIVTLEDNSKLQETIDALKQVPGVATIYSDPTVANAMSTIRNVLSIVSACIAAVLLIVSLIIISNTIKLAMFDRREEIAIMRMVGATNGFIRLPFVVEGFILGLLGAVCSFFLEWGLYEAIRGAIASSGQLSFLHVVSFSTVALPVALVCVVTGLLIGVVGSLMSIRKFLKV</sequence>
<name>A0ABV1G9M3_9FIRM</name>
<keyword evidence="7 11" id="KW-1133">Transmembrane helix</keyword>
<dbReference type="PIRSF" id="PIRSF003097">
    <property type="entry name" value="FtsX"/>
    <property type="match status" value="1"/>
</dbReference>
<keyword evidence="4 10" id="KW-1003">Cell membrane</keyword>
<dbReference type="InterPro" id="IPR004513">
    <property type="entry name" value="FtsX"/>
</dbReference>
<keyword evidence="5 10" id="KW-0132">Cell division</keyword>
<evidence type="ECO:0000259" key="12">
    <source>
        <dbReference type="Pfam" id="PF02687"/>
    </source>
</evidence>
<feature type="transmembrane region" description="Helical" evidence="11">
    <location>
        <begin position="212"/>
        <end position="235"/>
    </location>
</feature>
<evidence type="ECO:0000256" key="7">
    <source>
        <dbReference type="ARBA" id="ARBA00022989"/>
    </source>
</evidence>
<evidence type="ECO:0000256" key="6">
    <source>
        <dbReference type="ARBA" id="ARBA00022692"/>
    </source>
</evidence>
<comment type="subcellular location">
    <subcellularLocation>
        <location evidence="1">Cell membrane</location>
        <topology evidence="1">Multi-pass membrane protein</topology>
    </subcellularLocation>
</comment>
<evidence type="ECO:0000256" key="5">
    <source>
        <dbReference type="ARBA" id="ARBA00022618"/>
    </source>
</evidence>
<reference evidence="14 15" key="1">
    <citation type="submission" date="2024-03" db="EMBL/GenBank/DDBJ databases">
        <title>Human intestinal bacterial collection.</title>
        <authorList>
            <person name="Pauvert C."/>
            <person name="Hitch T.C.A."/>
            <person name="Clavel T."/>
        </authorList>
    </citation>
    <scope>NUCLEOTIDE SEQUENCE [LARGE SCALE GENOMIC DNA]</scope>
    <source>
        <strain evidence="14 15">CLA-AA-H192</strain>
    </source>
</reference>
<dbReference type="PANTHER" id="PTHR47755:SF1">
    <property type="entry name" value="CELL DIVISION PROTEIN FTSX"/>
    <property type="match status" value="1"/>
</dbReference>
<evidence type="ECO:0000256" key="2">
    <source>
        <dbReference type="ARBA" id="ARBA00007379"/>
    </source>
</evidence>
<evidence type="ECO:0000256" key="8">
    <source>
        <dbReference type="ARBA" id="ARBA00023136"/>
    </source>
</evidence>
<dbReference type="Pfam" id="PF02687">
    <property type="entry name" value="FtsX"/>
    <property type="match status" value="1"/>
</dbReference>
<evidence type="ECO:0000256" key="4">
    <source>
        <dbReference type="ARBA" id="ARBA00022475"/>
    </source>
</evidence>
<evidence type="ECO:0000256" key="3">
    <source>
        <dbReference type="ARBA" id="ARBA00021907"/>
    </source>
</evidence>
<keyword evidence="8 10" id="KW-0472">Membrane</keyword>
<feature type="transmembrane region" description="Helical" evidence="11">
    <location>
        <begin position="165"/>
        <end position="191"/>
    </location>
</feature>
<accession>A0ABV1G9M3</accession>
<dbReference type="RefSeq" id="WP_349136825.1">
    <property type="nucleotide sequence ID" value="NZ_JBBMFF010000260.1"/>
</dbReference>
<keyword evidence="6 11" id="KW-0812">Transmembrane</keyword>
<comment type="caution">
    <text evidence="14">The sequence shown here is derived from an EMBL/GenBank/DDBJ whole genome shotgun (WGS) entry which is preliminary data.</text>
</comment>
<dbReference type="NCBIfam" id="NF038347">
    <property type="entry name" value="FtsX_Gpos"/>
    <property type="match status" value="1"/>
</dbReference>
<dbReference type="InterPro" id="IPR058204">
    <property type="entry name" value="FtsX_firmicutes-type"/>
</dbReference>
<feature type="domain" description="FtsX extracellular" evidence="13">
    <location>
        <begin position="60"/>
        <end position="148"/>
    </location>
</feature>
<feature type="domain" description="ABC3 transporter permease C-terminal" evidence="12">
    <location>
        <begin position="172"/>
        <end position="293"/>
    </location>
</feature>
<evidence type="ECO:0000256" key="9">
    <source>
        <dbReference type="ARBA" id="ARBA00023306"/>
    </source>
</evidence>
<dbReference type="PROSITE" id="PS51257">
    <property type="entry name" value="PROKAR_LIPOPROTEIN"/>
    <property type="match status" value="1"/>
</dbReference>